<evidence type="ECO:0000313" key="2">
    <source>
        <dbReference type="EMBL" id="CAB9531903.1"/>
    </source>
</evidence>
<protein>
    <recommendedName>
        <fullName evidence="1">HAT C-terminal dimerisation domain-containing protein</fullName>
    </recommendedName>
</protein>
<dbReference type="OrthoDB" id="6148792at2759"/>
<evidence type="ECO:0000259" key="1">
    <source>
        <dbReference type="Pfam" id="PF05699"/>
    </source>
</evidence>
<dbReference type="AlphaFoldDB" id="A0A9N8F399"/>
<organism evidence="2 3">
    <name type="scientific">Seminavis robusta</name>
    <dbReference type="NCBI Taxonomy" id="568900"/>
    <lineage>
        <taxon>Eukaryota</taxon>
        <taxon>Sar</taxon>
        <taxon>Stramenopiles</taxon>
        <taxon>Ochrophyta</taxon>
        <taxon>Bacillariophyta</taxon>
        <taxon>Bacillariophyceae</taxon>
        <taxon>Bacillariophycidae</taxon>
        <taxon>Naviculales</taxon>
        <taxon>Naviculaceae</taxon>
        <taxon>Seminavis</taxon>
    </lineage>
</organism>
<dbReference type="Pfam" id="PF05699">
    <property type="entry name" value="Dimer_Tnp_hAT"/>
    <property type="match status" value="1"/>
</dbReference>
<comment type="caution">
    <text evidence="2">The sequence shown here is derived from an EMBL/GenBank/DDBJ whole genome shotgun (WGS) entry which is preliminary data.</text>
</comment>
<reference evidence="2" key="1">
    <citation type="submission" date="2020-06" db="EMBL/GenBank/DDBJ databases">
        <authorList>
            <consortium name="Plant Systems Biology data submission"/>
        </authorList>
    </citation>
    <scope>NUCLEOTIDE SEQUENCE</scope>
    <source>
        <strain evidence="2">D6</strain>
    </source>
</reference>
<dbReference type="InterPro" id="IPR008906">
    <property type="entry name" value="HATC_C_dom"/>
</dbReference>
<dbReference type="SUPFAM" id="SSF53098">
    <property type="entry name" value="Ribonuclease H-like"/>
    <property type="match status" value="1"/>
</dbReference>
<feature type="domain" description="HAT C-terminal dimerisation" evidence="1">
    <location>
        <begin position="36"/>
        <end position="87"/>
    </location>
</feature>
<accession>A0A9N8F399</accession>
<dbReference type="EMBL" id="CAICTM010004235">
    <property type="protein sequence ID" value="CAB9531903.1"/>
    <property type="molecule type" value="Genomic_DNA"/>
</dbReference>
<evidence type="ECO:0000313" key="3">
    <source>
        <dbReference type="Proteomes" id="UP001153069"/>
    </source>
</evidence>
<name>A0A9N8F399_9STRA</name>
<dbReference type="Proteomes" id="UP001153069">
    <property type="component" value="Unassembled WGS sequence"/>
</dbReference>
<keyword evidence="3" id="KW-1185">Reference proteome</keyword>
<proteinExistence type="predicted"/>
<gene>
    <name evidence="2" type="ORF">SEMRO_4237_G353471.1</name>
</gene>
<sequence>MKNEKFDIVSVLRGQTRIPVDKDELLKIGNKKEDWIKHVDFIAEKFDIMEWWEDTGKEEFPLLYPIACIVLALPESNGDQERTFSGATWMDGKLNSKQTDITFQMKVLTYKNRAFLRQHRHLVSVARKRVAENRTKRLLREHVKKLSRAEEEGKEPEDITQEMLDELEHYANEDAANAAFIDANA</sequence>
<dbReference type="InterPro" id="IPR012337">
    <property type="entry name" value="RNaseH-like_sf"/>
</dbReference>
<dbReference type="GO" id="GO:0046983">
    <property type="term" value="F:protein dimerization activity"/>
    <property type="evidence" value="ECO:0007669"/>
    <property type="project" value="InterPro"/>
</dbReference>